<feature type="domain" description="3'-5' exonuclease" evidence="3">
    <location>
        <begin position="17"/>
        <end position="159"/>
    </location>
</feature>
<keyword evidence="5" id="KW-1185">Reference proteome</keyword>
<gene>
    <name evidence="4" type="ORF">JCGZ_05558</name>
</gene>
<dbReference type="Proteomes" id="UP000027138">
    <property type="component" value="Unassembled WGS sequence"/>
</dbReference>
<dbReference type="KEGG" id="jcu:105628334"/>
<evidence type="ECO:0000256" key="1">
    <source>
        <dbReference type="ARBA" id="ARBA00022722"/>
    </source>
</evidence>
<dbReference type="Pfam" id="PF01612">
    <property type="entry name" value="DNA_pol_A_exo1"/>
    <property type="match status" value="1"/>
</dbReference>
<organism evidence="4 5">
    <name type="scientific">Jatropha curcas</name>
    <name type="common">Barbados nut</name>
    <dbReference type="NCBI Taxonomy" id="180498"/>
    <lineage>
        <taxon>Eukaryota</taxon>
        <taxon>Viridiplantae</taxon>
        <taxon>Streptophyta</taxon>
        <taxon>Embryophyta</taxon>
        <taxon>Tracheophyta</taxon>
        <taxon>Spermatophyta</taxon>
        <taxon>Magnoliopsida</taxon>
        <taxon>eudicotyledons</taxon>
        <taxon>Gunneridae</taxon>
        <taxon>Pentapetalae</taxon>
        <taxon>rosids</taxon>
        <taxon>fabids</taxon>
        <taxon>Malpighiales</taxon>
        <taxon>Euphorbiaceae</taxon>
        <taxon>Crotonoideae</taxon>
        <taxon>Jatropheae</taxon>
        <taxon>Jatropha</taxon>
    </lineage>
</organism>
<dbReference type="GO" id="GO:0005737">
    <property type="term" value="C:cytoplasm"/>
    <property type="evidence" value="ECO:0007669"/>
    <property type="project" value="TreeGrafter"/>
</dbReference>
<dbReference type="OrthoDB" id="1920326at2759"/>
<dbReference type="PANTHER" id="PTHR13620:SF76">
    <property type="entry name" value="WERNER SYNDROME-LIKE EXONUCLEASE"/>
    <property type="match status" value="1"/>
</dbReference>
<dbReference type="InterPro" id="IPR012337">
    <property type="entry name" value="RNaseH-like_sf"/>
</dbReference>
<evidence type="ECO:0000259" key="3">
    <source>
        <dbReference type="Pfam" id="PF01612"/>
    </source>
</evidence>
<dbReference type="InterPro" id="IPR002562">
    <property type="entry name" value="3'-5'_exonuclease_dom"/>
</dbReference>
<dbReference type="Gene3D" id="3.30.420.10">
    <property type="entry name" value="Ribonuclease H-like superfamily/Ribonuclease H"/>
    <property type="match status" value="1"/>
</dbReference>
<dbReference type="AlphaFoldDB" id="A0A067L6J6"/>
<dbReference type="InterPro" id="IPR051132">
    <property type="entry name" value="3-5_Exonuclease_domain"/>
</dbReference>
<dbReference type="GO" id="GO:0003676">
    <property type="term" value="F:nucleic acid binding"/>
    <property type="evidence" value="ECO:0007669"/>
    <property type="project" value="InterPro"/>
</dbReference>
<dbReference type="GO" id="GO:0008408">
    <property type="term" value="F:3'-5' exonuclease activity"/>
    <property type="evidence" value="ECO:0007669"/>
    <property type="project" value="InterPro"/>
</dbReference>
<dbReference type="GO" id="GO:0006139">
    <property type="term" value="P:nucleobase-containing compound metabolic process"/>
    <property type="evidence" value="ECO:0007669"/>
    <property type="project" value="InterPro"/>
</dbReference>
<dbReference type="InterPro" id="IPR036397">
    <property type="entry name" value="RNaseH_sf"/>
</dbReference>
<dbReference type="EMBL" id="KK914256">
    <property type="protein sequence ID" value="KDP44091.1"/>
    <property type="molecule type" value="Genomic_DNA"/>
</dbReference>
<dbReference type="CDD" id="cd06141">
    <property type="entry name" value="WRN_exo"/>
    <property type="match status" value="1"/>
</dbReference>
<evidence type="ECO:0000313" key="5">
    <source>
        <dbReference type="Proteomes" id="UP000027138"/>
    </source>
</evidence>
<proteinExistence type="predicted"/>
<dbReference type="PANTHER" id="PTHR13620">
    <property type="entry name" value="3-5 EXONUCLEASE"/>
    <property type="match status" value="1"/>
</dbReference>
<reference evidence="4 5" key="1">
    <citation type="journal article" date="2014" name="PLoS ONE">
        <title>Global Analysis of Gene Expression Profiles in Physic Nut (Jatropha curcas L.) Seedlings Exposed to Salt Stress.</title>
        <authorList>
            <person name="Zhang L."/>
            <person name="Zhang C."/>
            <person name="Wu P."/>
            <person name="Chen Y."/>
            <person name="Li M."/>
            <person name="Jiang H."/>
            <person name="Wu G."/>
        </authorList>
    </citation>
    <scope>NUCLEOTIDE SEQUENCE [LARGE SCALE GENOMIC DNA]</scope>
    <source>
        <strain evidence="5">cv. GZQX0401</strain>
        <tissue evidence="4">Young leaves</tissue>
    </source>
</reference>
<protein>
    <recommendedName>
        <fullName evidence="3">3'-5' exonuclease domain-containing protein</fullName>
    </recommendedName>
</protein>
<evidence type="ECO:0000256" key="2">
    <source>
        <dbReference type="ARBA" id="ARBA00022801"/>
    </source>
</evidence>
<dbReference type="STRING" id="180498.A0A067L6J6"/>
<keyword evidence="1" id="KW-0540">Nuclease</keyword>
<dbReference type="GO" id="GO:0005634">
    <property type="term" value="C:nucleus"/>
    <property type="evidence" value="ECO:0007669"/>
    <property type="project" value="TreeGrafter"/>
</dbReference>
<sequence length="162" mass="18832">MDSHHKAYHRRELCEILIGLDTEWCLPSESNGRQKVAIIQLCVGERCLILQLCHADSIPLSLINFLGDEKFTFVGKEVWNDANKRSEGYGVHVARTKDMGHWASEKYNDRDIRKMGLKALVRQFLQKEIPKPKEITISEWNAKELRLEQIEYACLDAFVSWE</sequence>
<dbReference type="SUPFAM" id="SSF53098">
    <property type="entry name" value="Ribonuclease H-like"/>
    <property type="match status" value="1"/>
</dbReference>
<name>A0A067L6J6_JATCU</name>
<accession>A0A067L6J6</accession>
<evidence type="ECO:0000313" key="4">
    <source>
        <dbReference type="EMBL" id="KDP44091.1"/>
    </source>
</evidence>
<keyword evidence="2" id="KW-0378">Hydrolase</keyword>